<gene>
    <name evidence="2" type="ORF">Acor_13480</name>
</gene>
<proteinExistence type="predicted"/>
<dbReference type="EMBL" id="BLAD01000039">
    <property type="protein sequence ID" value="GER99284.1"/>
    <property type="molecule type" value="Genomic_DNA"/>
</dbReference>
<protein>
    <submittedName>
        <fullName evidence="2">Uncharacterized protein</fullName>
    </submittedName>
</protein>
<organism evidence="2 3">
    <name type="scientific">Acrocarpospora corrugata</name>
    <dbReference type="NCBI Taxonomy" id="35763"/>
    <lineage>
        <taxon>Bacteria</taxon>
        <taxon>Bacillati</taxon>
        <taxon>Actinomycetota</taxon>
        <taxon>Actinomycetes</taxon>
        <taxon>Streptosporangiales</taxon>
        <taxon>Streptosporangiaceae</taxon>
        <taxon>Acrocarpospora</taxon>
    </lineage>
</organism>
<name>A0A5M3VR70_9ACTN</name>
<evidence type="ECO:0000313" key="2">
    <source>
        <dbReference type="EMBL" id="GER99284.1"/>
    </source>
</evidence>
<feature type="region of interest" description="Disordered" evidence="1">
    <location>
        <begin position="17"/>
        <end position="63"/>
    </location>
</feature>
<comment type="caution">
    <text evidence="2">The sequence shown here is derived from an EMBL/GenBank/DDBJ whole genome shotgun (WGS) entry which is preliminary data.</text>
</comment>
<accession>A0A5M3VR70</accession>
<evidence type="ECO:0000256" key="1">
    <source>
        <dbReference type="SAM" id="MobiDB-lite"/>
    </source>
</evidence>
<sequence>MWHGGNADAFADRVAAGEVGEWDAQGGGDTVEFGDSEPRPGAQLDSGQGGLGQGGQLGQVPLGEAGPLAFAADAFPDGVDVHGSLESRIPS</sequence>
<reference evidence="2 3" key="1">
    <citation type="submission" date="2019-10" db="EMBL/GenBank/DDBJ databases">
        <title>Whole genome shotgun sequence of Acrocarpospora corrugata NBRC 13972.</title>
        <authorList>
            <person name="Ichikawa N."/>
            <person name="Kimura A."/>
            <person name="Kitahashi Y."/>
            <person name="Komaki H."/>
            <person name="Oguchi A."/>
        </authorList>
    </citation>
    <scope>NUCLEOTIDE SEQUENCE [LARGE SCALE GENOMIC DNA]</scope>
    <source>
        <strain evidence="2 3">NBRC 13972</strain>
    </source>
</reference>
<evidence type="ECO:0000313" key="3">
    <source>
        <dbReference type="Proteomes" id="UP000334990"/>
    </source>
</evidence>
<dbReference type="Proteomes" id="UP000334990">
    <property type="component" value="Unassembled WGS sequence"/>
</dbReference>
<feature type="compositionally biased region" description="Gly residues" evidence="1">
    <location>
        <begin position="47"/>
        <end position="57"/>
    </location>
</feature>
<dbReference type="AlphaFoldDB" id="A0A5M3VR70"/>
<keyword evidence="3" id="KW-1185">Reference proteome</keyword>